<accession>A0ABS1H7A1</accession>
<sequence length="95" mass="10811">MNQSTIFQNEGLAGFMYRGGQSLEVKITNKGTTYFKWVLITPDGSRFHTGTLQEGKVMKWNYPDVDTPNGFYSLYVYNAGGEGIVELFPRNIEFK</sequence>
<evidence type="ECO:0000313" key="1">
    <source>
        <dbReference type="EMBL" id="MBK3495179.1"/>
    </source>
</evidence>
<organism evidence="1 2">
    <name type="scientific">Viridibacillus soli</name>
    <dbReference type="NCBI Taxonomy" id="2798301"/>
    <lineage>
        <taxon>Bacteria</taxon>
        <taxon>Bacillati</taxon>
        <taxon>Bacillota</taxon>
        <taxon>Bacilli</taxon>
        <taxon>Bacillales</taxon>
        <taxon>Caryophanaceae</taxon>
        <taxon>Viridibacillus</taxon>
    </lineage>
</organism>
<protein>
    <recommendedName>
        <fullName evidence="3">Intracellular proteinase inhibitor BsuPI domain-containing protein</fullName>
    </recommendedName>
</protein>
<dbReference type="RefSeq" id="WP_200748944.1">
    <property type="nucleotide sequence ID" value="NZ_JAEOAH010000011.1"/>
</dbReference>
<keyword evidence="2" id="KW-1185">Reference proteome</keyword>
<gene>
    <name evidence="1" type="ORF">JFL43_10000</name>
</gene>
<proteinExistence type="predicted"/>
<dbReference type="Proteomes" id="UP000618943">
    <property type="component" value="Unassembled WGS sequence"/>
</dbReference>
<comment type="caution">
    <text evidence="1">The sequence shown here is derived from an EMBL/GenBank/DDBJ whole genome shotgun (WGS) entry which is preliminary data.</text>
</comment>
<name>A0ABS1H7A1_9BACL</name>
<evidence type="ECO:0000313" key="2">
    <source>
        <dbReference type="Proteomes" id="UP000618943"/>
    </source>
</evidence>
<evidence type="ECO:0008006" key="3">
    <source>
        <dbReference type="Google" id="ProtNLM"/>
    </source>
</evidence>
<dbReference type="EMBL" id="JAEOAH010000011">
    <property type="protein sequence ID" value="MBK3495179.1"/>
    <property type="molecule type" value="Genomic_DNA"/>
</dbReference>
<reference evidence="1 2" key="1">
    <citation type="submission" date="2020-12" db="EMBL/GenBank/DDBJ databases">
        <title>YIM B01967 draft genome.</title>
        <authorList>
            <person name="Yan X."/>
        </authorList>
    </citation>
    <scope>NUCLEOTIDE SEQUENCE [LARGE SCALE GENOMIC DNA]</scope>
    <source>
        <strain evidence="1 2">YIM B01967</strain>
    </source>
</reference>